<evidence type="ECO:0000259" key="4">
    <source>
        <dbReference type="PROSITE" id="PS50917"/>
    </source>
</evidence>
<comment type="subcellular location">
    <subcellularLocation>
        <location evidence="1">Nucleus</location>
    </subcellularLocation>
</comment>
<evidence type="ECO:0000256" key="2">
    <source>
        <dbReference type="ARBA" id="ARBA00022884"/>
    </source>
</evidence>
<evidence type="ECO:0000256" key="1">
    <source>
        <dbReference type="ARBA" id="ARBA00004123"/>
    </source>
</evidence>
<keyword evidence="6" id="KW-1185">Reference proteome</keyword>
<sequence>MHMLEGGVNFLHALMRDNQAGGSKITQLKIAQRLRLDQPKLDEVTRRIKLGSPDGYAVLLAVQGPMDRDAPPPEAGLQQRLLRNLVTYLRNKQAAGVIGLPLGGPKEREMGGMLYAFPPCDFSQQYLQTALKTLGKLEEEHLVIVVVRDSP</sequence>
<name>A0ABR3LDW4_9TELE</name>
<evidence type="ECO:0000313" key="5">
    <source>
        <dbReference type="EMBL" id="KAL1251018.1"/>
    </source>
</evidence>
<dbReference type="SUPFAM" id="SSF100939">
    <property type="entry name" value="SPOC domain-like"/>
    <property type="match status" value="1"/>
</dbReference>
<reference evidence="5 6" key="1">
    <citation type="submission" date="2023-09" db="EMBL/GenBank/DDBJ databases">
        <authorList>
            <person name="Wang M."/>
        </authorList>
    </citation>
    <scope>NUCLEOTIDE SEQUENCE [LARGE SCALE GENOMIC DNA]</scope>
    <source>
        <strain evidence="5">GT-2023</strain>
        <tissue evidence="5">Liver</tissue>
    </source>
</reference>
<proteinExistence type="predicted"/>
<dbReference type="Proteomes" id="UP001558613">
    <property type="component" value="Unassembled WGS sequence"/>
</dbReference>
<dbReference type="InterPro" id="IPR010912">
    <property type="entry name" value="SPOC_met"/>
</dbReference>
<dbReference type="PROSITE" id="PS50917">
    <property type="entry name" value="SPOC"/>
    <property type="match status" value="1"/>
</dbReference>
<dbReference type="Pfam" id="PF07744">
    <property type="entry name" value="SPOC"/>
    <property type="match status" value="1"/>
</dbReference>
<comment type="caution">
    <text evidence="5">The sequence shown here is derived from an EMBL/GenBank/DDBJ whole genome shotgun (WGS) entry which is preliminary data.</text>
</comment>
<gene>
    <name evidence="5" type="ORF">QQF64_018814</name>
</gene>
<evidence type="ECO:0000256" key="3">
    <source>
        <dbReference type="ARBA" id="ARBA00023242"/>
    </source>
</evidence>
<protein>
    <recommendedName>
        <fullName evidence="4">SPOC domain-containing protein</fullName>
    </recommendedName>
</protein>
<dbReference type="InterPro" id="IPR016194">
    <property type="entry name" value="SPOC-like_C_dom_sf"/>
</dbReference>
<dbReference type="EMBL" id="JAYMGO010000022">
    <property type="protein sequence ID" value="KAL1251018.1"/>
    <property type="molecule type" value="Genomic_DNA"/>
</dbReference>
<keyword evidence="2" id="KW-0694">RNA-binding</keyword>
<dbReference type="InterPro" id="IPR012921">
    <property type="entry name" value="SPOC_C"/>
</dbReference>
<accession>A0ABR3LDW4</accession>
<evidence type="ECO:0000313" key="6">
    <source>
        <dbReference type="Proteomes" id="UP001558613"/>
    </source>
</evidence>
<dbReference type="Gene3D" id="2.40.290.10">
    <property type="match status" value="1"/>
</dbReference>
<organism evidence="5 6">
    <name type="scientific">Cirrhinus molitorella</name>
    <name type="common">mud carp</name>
    <dbReference type="NCBI Taxonomy" id="172907"/>
    <lineage>
        <taxon>Eukaryota</taxon>
        <taxon>Metazoa</taxon>
        <taxon>Chordata</taxon>
        <taxon>Craniata</taxon>
        <taxon>Vertebrata</taxon>
        <taxon>Euteleostomi</taxon>
        <taxon>Actinopterygii</taxon>
        <taxon>Neopterygii</taxon>
        <taxon>Teleostei</taxon>
        <taxon>Ostariophysi</taxon>
        <taxon>Cypriniformes</taxon>
        <taxon>Cyprinidae</taxon>
        <taxon>Labeoninae</taxon>
        <taxon>Labeonini</taxon>
        <taxon>Cirrhinus</taxon>
    </lineage>
</organism>
<keyword evidence="3" id="KW-0539">Nucleus</keyword>
<feature type="domain" description="SPOC" evidence="4">
    <location>
        <begin position="1"/>
        <end position="150"/>
    </location>
</feature>